<evidence type="ECO:0000256" key="3">
    <source>
        <dbReference type="ARBA" id="ARBA00023125"/>
    </source>
</evidence>
<keyword evidence="5" id="KW-0255">Endonuclease</keyword>
<dbReference type="PANTHER" id="PTHR30408:SF12">
    <property type="entry name" value="TYPE I RESTRICTION ENZYME MJAVIII SPECIFICITY SUBUNIT"/>
    <property type="match status" value="1"/>
</dbReference>
<accession>A0ABW8TDQ1</accession>
<keyword evidence="5" id="KW-0378">Hydrolase</keyword>
<dbReference type="InterPro" id="IPR052021">
    <property type="entry name" value="Type-I_RS_S_subunit"/>
</dbReference>
<comment type="caution">
    <text evidence="5">The sequence shown here is derived from an EMBL/GenBank/DDBJ whole genome shotgun (WGS) entry which is preliminary data.</text>
</comment>
<dbReference type="Gene3D" id="1.10.287.1120">
    <property type="entry name" value="Bipartite methylase S protein"/>
    <property type="match status" value="1"/>
</dbReference>
<keyword evidence="2" id="KW-0680">Restriction system</keyword>
<dbReference type="RefSeq" id="WP_406787309.1">
    <property type="nucleotide sequence ID" value="NZ_JBJIAA010000007.1"/>
</dbReference>
<proteinExistence type="inferred from homology"/>
<dbReference type="GO" id="GO:0016787">
    <property type="term" value="F:hydrolase activity"/>
    <property type="evidence" value="ECO:0007669"/>
    <property type="project" value="UniProtKB-KW"/>
</dbReference>
<dbReference type="SUPFAM" id="SSF116734">
    <property type="entry name" value="DNA methylase specificity domain"/>
    <property type="match status" value="2"/>
</dbReference>
<gene>
    <name evidence="5" type="ORF">ACJDT4_09450</name>
</gene>
<comment type="similarity">
    <text evidence="1">Belongs to the type-I restriction system S methylase family.</text>
</comment>
<evidence type="ECO:0000256" key="1">
    <source>
        <dbReference type="ARBA" id="ARBA00010923"/>
    </source>
</evidence>
<feature type="domain" description="Type I restriction modification DNA specificity" evidence="4">
    <location>
        <begin position="224"/>
        <end position="412"/>
    </location>
</feature>
<organism evidence="5 6">
    <name type="scientific">Clostridium neuense</name>
    <dbReference type="NCBI Taxonomy" id="1728934"/>
    <lineage>
        <taxon>Bacteria</taxon>
        <taxon>Bacillati</taxon>
        <taxon>Bacillota</taxon>
        <taxon>Clostridia</taxon>
        <taxon>Eubacteriales</taxon>
        <taxon>Clostridiaceae</taxon>
        <taxon>Clostridium</taxon>
    </lineage>
</organism>
<feature type="domain" description="Type I restriction modification DNA specificity" evidence="4">
    <location>
        <begin position="17"/>
        <end position="192"/>
    </location>
</feature>
<evidence type="ECO:0000313" key="5">
    <source>
        <dbReference type="EMBL" id="MFL0250644.1"/>
    </source>
</evidence>
<evidence type="ECO:0000313" key="6">
    <source>
        <dbReference type="Proteomes" id="UP001623592"/>
    </source>
</evidence>
<dbReference type="PANTHER" id="PTHR30408">
    <property type="entry name" value="TYPE-1 RESTRICTION ENZYME ECOKI SPECIFICITY PROTEIN"/>
    <property type="match status" value="1"/>
</dbReference>
<sequence>MKKVREGYKMTELGEIPVDWNVECLENIAQRLSGHTPDKKISEYWNGDIPWISLKDTKRLDKRYISETTDYTTEAGISNSSAVILPKGTVVLSRDATVGKVGVTDKKMATSQHFINYVCGENLHNLYLYYDFCNRKSLFKRIGIGSTIKTIGVSFFKSLSIILPPIKEQRKIADILSLVDDQIEITDNLIEKTKELKKGVMQKLLTKGIGHSRFKDTEIGRIPEKWDVRPLLEVSDRSKENSFIDGDWIEAQYITDEGIRLIQTGNIGVGNFIDKGDKKFVSEATFEDLKCKNVEPGDILICRMAEPTGRACIVPELSKLMITAVDCTIVKVDTNRFDTGFINYFLNSDYNLKRVVQFEQGSTRKRISRINLEKLMIPIPKIEEQKQISSIISSVDDQISQYESKKGKLQELKKGLMQKLLTGKIRVKV</sequence>
<evidence type="ECO:0000256" key="2">
    <source>
        <dbReference type="ARBA" id="ARBA00022747"/>
    </source>
</evidence>
<dbReference type="Gene3D" id="3.90.220.20">
    <property type="entry name" value="DNA methylase specificity domains"/>
    <property type="match status" value="2"/>
</dbReference>
<evidence type="ECO:0000259" key="4">
    <source>
        <dbReference type="Pfam" id="PF01420"/>
    </source>
</evidence>
<dbReference type="InterPro" id="IPR000055">
    <property type="entry name" value="Restrct_endonuc_typeI_TRD"/>
</dbReference>
<dbReference type="GO" id="GO:0004519">
    <property type="term" value="F:endonuclease activity"/>
    <property type="evidence" value="ECO:0007669"/>
    <property type="project" value="UniProtKB-KW"/>
</dbReference>
<dbReference type="Proteomes" id="UP001623592">
    <property type="component" value="Unassembled WGS sequence"/>
</dbReference>
<reference evidence="5 6" key="1">
    <citation type="submission" date="2024-11" db="EMBL/GenBank/DDBJ databases">
        <authorList>
            <person name="Heng Y.C."/>
            <person name="Lim A.C.H."/>
            <person name="Lee J.K.Y."/>
            <person name="Kittelmann S."/>
        </authorList>
    </citation>
    <scope>NUCLEOTIDE SEQUENCE [LARGE SCALE GENOMIC DNA]</scope>
    <source>
        <strain evidence="5 6">WILCCON 0114</strain>
    </source>
</reference>
<name>A0ABW8TDQ1_9CLOT</name>
<keyword evidence="6" id="KW-1185">Reference proteome</keyword>
<keyword evidence="3" id="KW-0238">DNA-binding</keyword>
<dbReference type="EMBL" id="JBJIAA010000007">
    <property type="protein sequence ID" value="MFL0250644.1"/>
    <property type="molecule type" value="Genomic_DNA"/>
</dbReference>
<protein>
    <submittedName>
        <fullName evidence="5">Restriction endonuclease subunit S</fullName>
        <ecNumber evidence="5">3.1.21.-</ecNumber>
    </submittedName>
</protein>
<keyword evidence="5" id="KW-0540">Nuclease</keyword>
<dbReference type="InterPro" id="IPR044946">
    <property type="entry name" value="Restrct_endonuc_typeI_TRD_sf"/>
</dbReference>
<dbReference type="EC" id="3.1.21.-" evidence="5"/>
<dbReference type="Pfam" id="PF01420">
    <property type="entry name" value="Methylase_S"/>
    <property type="match status" value="2"/>
</dbReference>
<dbReference type="CDD" id="cd17248">
    <property type="entry name" value="RMtype1_S_AmiI-TRD2-CR2_like"/>
    <property type="match status" value="1"/>
</dbReference>